<feature type="transmembrane region" description="Helical" evidence="1">
    <location>
        <begin position="44"/>
        <end position="63"/>
    </location>
</feature>
<dbReference type="AlphaFoldDB" id="A0A0D0ANX4"/>
<name>A0A0D0ANX4_9AGAM</name>
<dbReference type="InParanoid" id="A0A0D0ANX4"/>
<feature type="transmembrane region" description="Helical" evidence="1">
    <location>
        <begin position="312"/>
        <end position="332"/>
    </location>
</feature>
<evidence type="ECO:0000256" key="1">
    <source>
        <dbReference type="SAM" id="Phobius"/>
    </source>
</evidence>
<feature type="signal peptide" evidence="2">
    <location>
        <begin position="1"/>
        <end position="20"/>
    </location>
</feature>
<feature type="transmembrane region" description="Helical" evidence="1">
    <location>
        <begin position="359"/>
        <end position="381"/>
    </location>
</feature>
<reference evidence="3 4" key="1">
    <citation type="submission" date="2014-04" db="EMBL/GenBank/DDBJ databases">
        <authorList>
            <consortium name="DOE Joint Genome Institute"/>
            <person name="Kuo A."/>
            <person name="Ruytinx J."/>
            <person name="Rineau F."/>
            <person name="Colpaert J."/>
            <person name="Kohler A."/>
            <person name="Nagy L.G."/>
            <person name="Floudas D."/>
            <person name="Copeland A."/>
            <person name="Barry K.W."/>
            <person name="Cichocki N."/>
            <person name="Veneault-Fourrey C."/>
            <person name="LaButti K."/>
            <person name="Lindquist E.A."/>
            <person name="Lipzen A."/>
            <person name="Lundell T."/>
            <person name="Morin E."/>
            <person name="Murat C."/>
            <person name="Sun H."/>
            <person name="Tunlid A."/>
            <person name="Henrissat B."/>
            <person name="Grigoriev I.V."/>
            <person name="Hibbett D.S."/>
            <person name="Martin F."/>
            <person name="Nordberg H.P."/>
            <person name="Cantor M.N."/>
            <person name="Hua S.X."/>
        </authorList>
    </citation>
    <scope>NUCLEOTIDE SEQUENCE [LARGE SCALE GENOMIC DNA]</scope>
    <source>
        <strain evidence="3 4">UH-Slu-Lm8-n1</strain>
    </source>
</reference>
<feature type="transmembrane region" description="Helical" evidence="1">
    <location>
        <begin position="420"/>
        <end position="447"/>
    </location>
</feature>
<gene>
    <name evidence="3" type="ORF">CY34DRAFT_811688</name>
</gene>
<evidence type="ECO:0000256" key="2">
    <source>
        <dbReference type="SAM" id="SignalP"/>
    </source>
</evidence>
<keyword evidence="1" id="KW-0472">Membrane</keyword>
<keyword evidence="1" id="KW-1133">Transmembrane helix</keyword>
<dbReference type="STRING" id="930992.A0A0D0ANX4"/>
<reference evidence="4" key="2">
    <citation type="submission" date="2015-01" db="EMBL/GenBank/DDBJ databases">
        <title>Evolutionary Origins and Diversification of the Mycorrhizal Mutualists.</title>
        <authorList>
            <consortium name="DOE Joint Genome Institute"/>
            <consortium name="Mycorrhizal Genomics Consortium"/>
            <person name="Kohler A."/>
            <person name="Kuo A."/>
            <person name="Nagy L.G."/>
            <person name="Floudas D."/>
            <person name="Copeland A."/>
            <person name="Barry K.W."/>
            <person name="Cichocki N."/>
            <person name="Veneault-Fourrey C."/>
            <person name="LaButti K."/>
            <person name="Lindquist E.A."/>
            <person name="Lipzen A."/>
            <person name="Lundell T."/>
            <person name="Morin E."/>
            <person name="Murat C."/>
            <person name="Riley R."/>
            <person name="Ohm R."/>
            <person name="Sun H."/>
            <person name="Tunlid A."/>
            <person name="Henrissat B."/>
            <person name="Grigoriev I.V."/>
            <person name="Hibbett D.S."/>
            <person name="Martin F."/>
        </authorList>
    </citation>
    <scope>NUCLEOTIDE SEQUENCE [LARGE SCALE GENOMIC DNA]</scope>
    <source>
        <strain evidence="4">UH-Slu-Lm8-n1</strain>
    </source>
</reference>
<keyword evidence="4" id="KW-1185">Reference proteome</keyword>
<dbReference type="OrthoDB" id="9451547at2759"/>
<protein>
    <submittedName>
        <fullName evidence="3">Uncharacterized protein</fullName>
    </submittedName>
</protein>
<organism evidence="3 4">
    <name type="scientific">Suillus luteus UH-Slu-Lm8-n1</name>
    <dbReference type="NCBI Taxonomy" id="930992"/>
    <lineage>
        <taxon>Eukaryota</taxon>
        <taxon>Fungi</taxon>
        <taxon>Dikarya</taxon>
        <taxon>Basidiomycota</taxon>
        <taxon>Agaricomycotina</taxon>
        <taxon>Agaricomycetes</taxon>
        <taxon>Agaricomycetidae</taxon>
        <taxon>Boletales</taxon>
        <taxon>Suillineae</taxon>
        <taxon>Suillaceae</taxon>
        <taxon>Suillus</taxon>
    </lineage>
</organism>
<dbReference type="Proteomes" id="UP000054485">
    <property type="component" value="Unassembled WGS sequence"/>
</dbReference>
<feature type="transmembrane region" description="Helical" evidence="1">
    <location>
        <begin position="230"/>
        <end position="248"/>
    </location>
</feature>
<dbReference type="HOGENOM" id="CLU_022883_6_1_1"/>
<evidence type="ECO:0000313" key="3">
    <source>
        <dbReference type="EMBL" id="KIK36002.1"/>
    </source>
</evidence>
<proteinExistence type="predicted"/>
<dbReference type="PANTHER" id="PTHR35043:SF7">
    <property type="entry name" value="TRANSCRIPTION FACTOR DOMAIN-CONTAINING PROTEIN"/>
    <property type="match status" value="1"/>
</dbReference>
<accession>A0A0D0ANX4</accession>
<dbReference type="EMBL" id="KN835570">
    <property type="protein sequence ID" value="KIK36002.1"/>
    <property type="molecule type" value="Genomic_DNA"/>
</dbReference>
<dbReference type="PANTHER" id="PTHR35043">
    <property type="entry name" value="TRANSCRIPTION FACTOR DOMAIN-CONTAINING PROTEIN"/>
    <property type="match status" value="1"/>
</dbReference>
<feature type="chain" id="PRO_5002207620" evidence="2">
    <location>
        <begin position="21"/>
        <end position="470"/>
    </location>
</feature>
<feature type="transmembrane region" description="Helical" evidence="1">
    <location>
        <begin position="84"/>
        <end position="104"/>
    </location>
</feature>
<keyword evidence="1" id="KW-0812">Transmembrane</keyword>
<sequence length="470" mass="51338">MTLLPSAAILLLLPIPFVHSSPPSLNGTSIATLDVSNLSSGRSLWSIIWSCAATLFACTWTAIHPNIPGMDEGKFTVFSRRLGMMIMALIAPELMITWATIQFLSARDTAKAFNAAQVCSSQLHQTRSECANMEDGTATLLSEIPTSGRTSSPHPSPPHVASGAFREWTVTHGFFAWMGGFMLYFNDKPRATLTPNELQRFVNEGSVEMPVITEADIEDRSKGDALSKGIAFLQLAWFVLQLIVRYVQNLPMTLLELDTLAVAALTSIACGLWWKKPKDVGRPHPVYWKATACPPSELAYDTVDALFFTEDWGGILLTYMYPLLSLTGAGLFNSPRAVHSRRVPSVGGYQEGGAGRYPLLIGCLSGTVFGAMHCLGWNYMFQGHTIQILWRTASLAIVSAPVCILLLSSYIIWLDDSNDVGVIALLAVLASSFIYIVARATLIVLILMSFRSLPSGAYDTVAWTEIIPHL</sequence>
<keyword evidence="2" id="KW-0732">Signal</keyword>
<evidence type="ECO:0000313" key="4">
    <source>
        <dbReference type="Proteomes" id="UP000054485"/>
    </source>
</evidence>
<feature type="transmembrane region" description="Helical" evidence="1">
    <location>
        <begin position="393"/>
        <end position="414"/>
    </location>
</feature>